<sequence length="127" mass="14544">MGSMAKTKSELEKVIAEVRDMQKDVGKITNQQINLNSQLTENRLVEQELSLLKDDAEVFKLIGPVLIKQDLLEAKGNVSKRINFITSEMKRTDDQMALLEQKQETKRKQIMDLQMKLQEQAKQGAVQ</sequence>
<dbReference type="PANTHER" id="PTHR21431">
    <property type="entry name" value="PREFOLDIN SUBUNIT 6"/>
    <property type="match status" value="1"/>
</dbReference>
<dbReference type="SUPFAM" id="SSF46579">
    <property type="entry name" value="Prefoldin"/>
    <property type="match status" value="1"/>
</dbReference>
<proteinExistence type="inferred from homology"/>
<dbReference type="GO" id="GO:0051087">
    <property type="term" value="F:protein-folding chaperone binding"/>
    <property type="evidence" value="ECO:0007669"/>
    <property type="project" value="TreeGrafter"/>
</dbReference>
<evidence type="ECO:0000256" key="1">
    <source>
        <dbReference type="ARBA" id="ARBA00008045"/>
    </source>
</evidence>
<organism evidence="4 5">
    <name type="scientific">Rhodosorus marinus</name>
    <dbReference type="NCBI Taxonomy" id="101924"/>
    <lineage>
        <taxon>Eukaryota</taxon>
        <taxon>Rhodophyta</taxon>
        <taxon>Stylonematophyceae</taxon>
        <taxon>Stylonematales</taxon>
        <taxon>Stylonemataceae</taxon>
        <taxon>Rhodosorus</taxon>
    </lineage>
</organism>
<dbReference type="InterPro" id="IPR009053">
    <property type="entry name" value="Prefoldin"/>
</dbReference>
<evidence type="ECO:0000313" key="4">
    <source>
        <dbReference type="EMBL" id="KAJ8903824.1"/>
    </source>
</evidence>
<reference evidence="4 5" key="1">
    <citation type="journal article" date="2023" name="Nat. Commun.">
        <title>Origin of minicircular mitochondrial genomes in red algae.</title>
        <authorList>
            <person name="Lee Y."/>
            <person name="Cho C.H."/>
            <person name="Lee Y.M."/>
            <person name="Park S.I."/>
            <person name="Yang J.H."/>
            <person name="West J.A."/>
            <person name="Bhattacharya D."/>
            <person name="Yoon H.S."/>
        </authorList>
    </citation>
    <scope>NUCLEOTIDE SEQUENCE [LARGE SCALE GENOMIC DNA]</scope>
    <source>
        <strain evidence="4 5">CCMP1338</strain>
        <tissue evidence="4">Whole cell</tissue>
    </source>
</reference>
<feature type="coiled-coil region" evidence="3">
    <location>
        <begin position="4"/>
        <end position="31"/>
    </location>
</feature>
<dbReference type="GO" id="GO:0016272">
    <property type="term" value="C:prefoldin complex"/>
    <property type="evidence" value="ECO:0007669"/>
    <property type="project" value="InterPro"/>
</dbReference>
<dbReference type="Pfam" id="PF01920">
    <property type="entry name" value="Prefoldin_2"/>
    <property type="match status" value="1"/>
</dbReference>
<keyword evidence="3" id="KW-0175">Coiled coil</keyword>
<dbReference type="PANTHER" id="PTHR21431:SF0">
    <property type="entry name" value="PREFOLDIN SUBUNIT 6"/>
    <property type="match status" value="1"/>
</dbReference>
<dbReference type="GO" id="GO:0051131">
    <property type="term" value="P:chaperone-mediated protein complex assembly"/>
    <property type="evidence" value="ECO:0007669"/>
    <property type="project" value="TreeGrafter"/>
</dbReference>
<gene>
    <name evidence="4" type="ORF">NDN08_000357</name>
</gene>
<feature type="coiled-coil region" evidence="3">
    <location>
        <begin position="82"/>
        <end position="116"/>
    </location>
</feature>
<dbReference type="GO" id="GO:0006457">
    <property type="term" value="P:protein folding"/>
    <property type="evidence" value="ECO:0007669"/>
    <property type="project" value="InterPro"/>
</dbReference>
<evidence type="ECO:0000256" key="2">
    <source>
        <dbReference type="ARBA" id="ARBA00023186"/>
    </source>
</evidence>
<dbReference type="Gene3D" id="1.10.287.370">
    <property type="match status" value="1"/>
</dbReference>
<name>A0AAV8UMZ5_9RHOD</name>
<evidence type="ECO:0000313" key="5">
    <source>
        <dbReference type="Proteomes" id="UP001157974"/>
    </source>
</evidence>
<dbReference type="InterPro" id="IPR002777">
    <property type="entry name" value="PFD_beta-like"/>
</dbReference>
<dbReference type="FunFam" id="1.10.287.370:FF:000003">
    <property type="entry name" value="Prefoldin subunit 6"/>
    <property type="match status" value="1"/>
</dbReference>
<protein>
    <recommendedName>
        <fullName evidence="6">Prefoldin subunit 6</fullName>
    </recommendedName>
</protein>
<dbReference type="AlphaFoldDB" id="A0AAV8UMZ5"/>
<comment type="caution">
    <text evidence="4">The sequence shown here is derived from an EMBL/GenBank/DDBJ whole genome shotgun (WGS) entry which is preliminary data.</text>
</comment>
<evidence type="ECO:0000256" key="3">
    <source>
        <dbReference type="SAM" id="Coils"/>
    </source>
</evidence>
<dbReference type="GO" id="GO:0005737">
    <property type="term" value="C:cytoplasm"/>
    <property type="evidence" value="ECO:0007669"/>
    <property type="project" value="TreeGrafter"/>
</dbReference>
<evidence type="ECO:0008006" key="6">
    <source>
        <dbReference type="Google" id="ProtNLM"/>
    </source>
</evidence>
<dbReference type="GO" id="GO:0051082">
    <property type="term" value="F:unfolded protein binding"/>
    <property type="evidence" value="ECO:0007669"/>
    <property type="project" value="InterPro"/>
</dbReference>
<keyword evidence="2" id="KW-0143">Chaperone</keyword>
<dbReference type="CDD" id="cd23161">
    <property type="entry name" value="Prefoldin_6"/>
    <property type="match status" value="1"/>
</dbReference>
<dbReference type="Proteomes" id="UP001157974">
    <property type="component" value="Unassembled WGS sequence"/>
</dbReference>
<comment type="similarity">
    <text evidence="1">Belongs to the prefoldin subunit beta family.</text>
</comment>
<accession>A0AAV8UMZ5</accession>
<keyword evidence="5" id="KW-1185">Reference proteome</keyword>
<dbReference type="EMBL" id="JAMWBK010000006">
    <property type="protein sequence ID" value="KAJ8903824.1"/>
    <property type="molecule type" value="Genomic_DNA"/>
</dbReference>